<feature type="transmembrane region" description="Helical" evidence="1">
    <location>
        <begin position="26"/>
        <end position="44"/>
    </location>
</feature>
<dbReference type="AlphaFoldDB" id="A0AAN6BSI9"/>
<organism evidence="2 3">
    <name type="scientific">Aspergillus lentulus</name>
    <dbReference type="NCBI Taxonomy" id="293939"/>
    <lineage>
        <taxon>Eukaryota</taxon>
        <taxon>Fungi</taxon>
        <taxon>Dikarya</taxon>
        <taxon>Ascomycota</taxon>
        <taxon>Pezizomycotina</taxon>
        <taxon>Eurotiomycetes</taxon>
        <taxon>Eurotiomycetidae</taxon>
        <taxon>Eurotiales</taxon>
        <taxon>Aspergillaceae</taxon>
        <taxon>Aspergillus</taxon>
        <taxon>Aspergillus subgen. Fumigati</taxon>
    </lineage>
</organism>
<proteinExistence type="predicted"/>
<dbReference type="EMBL" id="JAAAPU010000005">
    <property type="protein sequence ID" value="KAF4209106.1"/>
    <property type="molecule type" value="Genomic_DNA"/>
</dbReference>
<sequence length="240" mass="27162">MNTTIPAIRSSEPLCPLDERRTKTQLLVKLFVVHFTTIGAFFHLNLRGEYLLNLRPVFYICAPLVFIAQHVIAAAMLIMRIPLVCIRDLRYPSIETDLIRPVESLIAQFKEASTEPGQVSQSELGQIRESPCEFGERAIRRLGRVLVTIAFLVQCSLSLLLYHRRKTHGPDSIALIDEKVFQLAASGILVGLLTLGVTLRFPGFRFPNPARSPSSTIIQRVMICLGHRRAPYYRRVRTQP</sequence>
<evidence type="ECO:0000313" key="3">
    <source>
        <dbReference type="Proteomes" id="UP000649114"/>
    </source>
</evidence>
<dbReference type="Proteomes" id="UP000649114">
    <property type="component" value="Unassembled WGS sequence"/>
</dbReference>
<feature type="transmembrane region" description="Helical" evidence="1">
    <location>
        <begin position="183"/>
        <end position="201"/>
    </location>
</feature>
<accession>A0AAN6BSI9</accession>
<gene>
    <name evidence="2" type="ORF">CNMCM8927_007473</name>
</gene>
<keyword evidence="1" id="KW-1133">Transmembrane helix</keyword>
<keyword evidence="1" id="KW-0812">Transmembrane</keyword>
<feature type="transmembrane region" description="Helical" evidence="1">
    <location>
        <begin position="145"/>
        <end position="163"/>
    </location>
</feature>
<reference evidence="2" key="1">
    <citation type="journal article" date="2020" name="bioRxiv">
        <title>Genomic and phenotypic heterogeneity of clinical isolates of the human pathogens Aspergillus fumigatus, Aspergillus lentulus and Aspergillus fumigatiaffinis.</title>
        <authorList>
            <person name="dos Santos R.A.C."/>
            <person name="Steenwyk J.L."/>
            <person name="Rivero-Menendez O."/>
            <person name="Mead M.E."/>
            <person name="Silva L.P."/>
            <person name="Bastos R.W."/>
            <person name="Alastruey-Izquierdo A."/>
            <person name="Goldman G.H."/>
            <person name="Rokas A."/>
        </authorList>
    </citation>
    <scope>NUCLEOTIDE SEQUENCE</scope>
    <source>
        <strain evidence="2">CNM-CM8927</strain>
    </source>
</reference>
<evidence type="ECO:0000256" key="1">
    <source>
        <dbReference type="SAM" id="Phobius"/>
    </source>
</evidence>
<keyword evidence="1" id="KW-0472">Membrane</keyword>
<feature type="transmembrane region" description="Helical" evidence="1">
    <location>
        <begin position="56"/>
        <end position="79"/>
    </location>
</feature>
<evidence type="ECO:0000313" key="2">
    <source>
        <dbReference type="EMBL" id="KAF4209106.1"/>
    </source>
</evidence>
<name>A0AAN6BSI9_ASPLE</name>
<comment type="caution">
    <text evidence="2">The sequence shown here is derived from an EMBL/GenBank/DDBJ whole genome shotgun (WGS) entry which is preliminary data.</text>
</comment>
<protein>
    <submittedName>
        <fullName evidence="2">Uncharacterized protein</fullName>
    </submittedName>
</protein>
<reference evidence="2" key="2">
    <citation type="submission" date="2020-04" db="EMBL/GenBank/DDBJ databases">
        <authorList>
            <person name="Santos R.A.C."/>
            <person name="Steenwyk J.L."/>
            <person name="Rivero-Menendez O."/>
            <person name="Mead M.E."/>
            <person name="Silva L.P."/>
            <person name="Bastos R.W."/>
            <person name="Alastruey-Izquierdo A."/>
            <person name="Goldman G.H."/>
            <person name="Rokas A."/>
        </authorList>
    </citation>
    <scope>NUCLEOTIDE SEQUENCE</scope>
    <source>
        <strain evidence="2">CNM-CM8927</strain>
    </source>
</reference>